<dbReference type="EMBL" id="QGNW01001448">
    <property type="protein sequence ID" value="RVW40948.1"/>
    <property type="molecule type" value="Genomic_DNA"/>
</dbReference>
<dbReference type="PANTHER" id="PTHR33116:SF85">
    <property type="entry name" value="REVERSE TRANSCRIPTASE ZINC-BINDING DOMAIN-CONTAINING PROTEIN"/>
    <property type="match status" value="1"/>
</dbReference>
<comment type="caution">
    <text evidence="2">The sequence shown here is derived from an EMBL/GenBank/DDBJ whole genome shotgun (WGS) entry which is preliminary data.</text>
</comment>
<organism evidence="2 3">
    <name type="scientific">Vitis vinifera</name>
    <name type="common">Grape</name>
    <dbReference type="NCBI Taxonomy" id="29760"/>
    <lineage>
        <taxon>Eukaryota</taxon>
        <taxon>Viridiplantae</taxon>
        <taxon>Streptophyta</taxon>
        <taxon>Embryophyta</taxon>
        <taxon>Tracheophyta</taxon>
        <taxon>Spermatophyta</taxon>
        <taxon>Magnoliopsida</taxon>
        <taxon>eudicotyledons</taxon>
        <taxon>Gunneridae</taxon>
        <taxon>Pentapetalae</taxon>
        <taxon>rosids</taxon>
        <taxon>Vitales</taxon>
        <taxon>Vitaceae</taxon>
        <taxon>Viteae</taxon>
        <taxon>Vitis</taxon>
    </lineage>
</organism>
<evidence type="ECO:0000313" key="2">
    <source>
        <dbReference type="EMBL" id="RVW40948.1"/>
    </source>
</evidence>
<evidence type="ECO:0000259" key="1">
    <source>
        <dbReference type="Pfam" id="PF13966"/>
    </source>
</evidence>
<dbReference type="AlphaFoldDB" id="A0A438E012"/>
<feature type="domain" description="Reverse transcriptase zinc-binding" evidence="1">
    <location>
        <begin position="199"/>
        <end position="243"/>
    </location>
</feature>
<name>A0A438E012_VITVI</name>
<proteinExistence type="predicted"/>
<sequence length="272" mass="30949">MAVNISHLLFADDTIVFCEAKKESLLYLSWILLWFEAASGLKINLEKSMVIPVGEVEGVLDMAAEIGLARRLEKLQRNFLWGGANGGNKAHLIKWEVVCTDKKKGGLGLRKLIWLNKALLSKWIWRFARAKEELWKKVLEAKYGQEEFGWRTRKANGVFGVGVWKEILKESLGVGKTWCSRWEKAIKFGSLEGEADGLFKVKEAYRVLTNTDEAVFPHSNVWVDKVPTKIVFFAWEATWGRFLHWIGCREEDGISLTGASCVDVKRKLSIIC</sequence>
<dbReference type="Pfam" id="PF13966">
    <property type="entry name" value="zf-RVT"/>
    <property type="match status" value="1"/>
</dbReference>
<accession>A0A438E012</accession>
<reference evidence="2 3" key="1">
    <citation type="journal article" date="2018" name="PLoS Genet.">
        <title>Population sequencing reveals clonal diversity and ancestral inbreeding in the grapevine cultivar Chardonnay.</title>
        <authorList>
            <person name="Roach M.J."/>
            <person name="Johnson D.L."/>
            <person name="Bohlmann J."/>
            <person name="van Vuuren H.J."/>
            <person name="Jones S.J."/>
            <person name="Pretorius I.S."/>
            <person name="Schmidt S.A."/>
            <person name="Borneman A.R."/>
        </authorList>
    </citation>
    <scope>NUCLEOTIDE SEQUENCE [LARGE SCALE GENOMIC DNA]</scope>
    <source>
        <strain evidence="3">cv. Chardonnay</strain>
        <tissue evidence="2">Leaf</tissue>
    </source>
</reference>
<evidence type="ECO:0000313" key="3">
    <source>
        <dbReference type="Proteomes" id="UP000288805"/>
    </source>
</evidence>
<dbReference type="Proteomes" id="UP000288805">
    <property type="component" value="Unassembled WGS sequence"/>
</dbReference>
<dbReference type="InterPro" id="IPR026960">
    <property type="entry name" value="RVT-Znf"/>
</dbReference>
<protein>
    <submittedName>
        <fullName evidence="2">Putative ribonuclease H protein</fullName>
    </submittedName>
</protein>
<dbReference type="PANTHER" id="PTHR33116">
    <property type="entry name" value="REVERSE TRANSCRIPTASE ZINC-BINDING DOMAIN-CONTAINING PROTEIN-RELATED-RELATED"/>
    <property type="match status" value="1"/>
</dbReference>
<gene>
    <name evidence="2" type="primary">VvCHDh000004_404</name>
    <name evidence="2" type="ORF">CK203_076987</name>
</gene>